<accession>A0A7S0BT67</accession>
<protein>
    <recommendedName>
        <fullName evidence="1">Amine oxidase domain-containing protein</fullName>
    </recommendedName>
</protein>
<gene>
    <name evidence="2" type="ORF">RMAR0315_LOCUS12818</name>
</gene>
<evidence type="ECO:0000313" key="2">
    <source>
        <dbReference type="EMBL" id="CAD8402813.1"/>
    </source>
</evidence>
<proteinExistence type="predicted"/>
<organism evidence="2">
    <name type="scientific">Rhodosorus marinus</name>
    <dbReference type="NCBI Taxonomy" id="101924"/>
    <lineage>
        <taxon>Eukaryota</taxon>
        <taxon>Rhodophyta</taxon>
        <taxon>Stylonematophyceae</taxon>
        <taxon>Stylonematales</taxon>
        <taxon>Stylonemataceae</taxon>
        <taxon>Rhodosorus</taxon>
    </lineage>
</organism>
<dbReference type="InterPro" id="IPR002937">
    <property type="entry name" value="Amino_oxidase"/>
</dbReference>
<evidence type="ECO:0000259" key="1">
    <source>
        <dbReference type="Pfam" id="PF01593"/>
    </source>
</evidence>
<dbReference type="SUPFAM" id="SSF54373">
    <property type="entry name" value="FAD-linked reductases, C-terminal domain"/>
    <property type="match status" value="1"/>
</dbReference>
<dbReference type="InterPro" id="IPR050281">
    <property type="entry name" value="Flavin_monoamine_oxidase"/>
</dbReference>
<dbReference type="Pfam" id="PF01593">
    <property type="entry name" value="Amino_oxidase"/>
    <property type="match status" value="1"/>
</dbReference>
<dbReference type="Gene3D" id="3.90.660.10">
    <property type="match status" value="1"/>
</dbReference>
<name>A0A7S0BT67_9RHOD</name>
<dbReference type="EMBL" id="HBEK01023340">
    <property type="protein sequence ID" value="CAD8402813.1"/>
    <property type="molecule type" value="Transcribed_RNA"/>
</dbReference>
<dbReference type="AlphaFoldDB" id="A0A7S0BT67"/>
<dbReference type="GO" id="GO:0016491">
    <property type="term" value="F:oxidoreductase activity"/>
    <property type="evidence" value="ECO:0007669"/>
    <property type="project" value="InterPro"/>
</dbReference>
<feature type="domain" description="Amine oxidase" evidence="1">
    <location>
        <begin position="4"/>
        <end position="118"/>
    </location>
</feature>
<reference evidence="2" key="1">
    <citation type="submission" date="2021-01" db="EMBL/GenBank/DDBJ databases">
        <authorList>
            <person name="Corre E."/>
            <person name="Pelletier E."/>
            <person name="Niang G."/>
            <person name="Scheremetjew M."/>
            <person name="Finn R."/>
            <person name="Kale V."/>
            <person name="Holt S."/>
            <person name="Cochrane G."/>
            <person name="Meng A."/>
            <person name="Brown T."/>
            <person name="Cohen L."/>
        </authorList>
    </citation>
    <scope>NUCLEOTIDE SEQUENCE</scope>
    <source>
        <strain evidence="2">UTEX LB 2760</strain>
    </source>
</reference>
<dbReference type="PANTHER" id="PTHR10742">
    <property type="entry name" value="FLAVIN MONOAMINE OXIDASE"/>
    <property type="match status" value="1"/>
</dbReference>
<dbReference type="PANTHER" id="PTHR10742:SF410">
    <property type="entry name" value="LYSINE-SPECIFIC HISTONE DEMETHYLASE 2"/>
    <property type="match status" value="1"/>
</dbReference>
<sequence>MNAIGTCTLNKVFLEFSERFWSEKDSYFAFIDGELIKGMASTSRRFYLFESLWESTRTSSLLAYSFGADAESQELLSDQELGDAVVNVLSSMFARERIKVVRVKASKWNSDTLAKGSFPPKARFRSFLCTDLQRSSTL</sequence>